<dbReference type="PANTHER" id="PTHR11712:SF320">
    <property type="entry name" value="BETA-KETOACYL SYNTHASE"/>
    <property type="match status" value="1"/>
</dbReference>
<dbReference type="SMART" id="SM00825">
    <property type="entry name" value="PKS_KS"/>
    <property type="match status" value="1"/>
</dbReference>
<evidence type="ECO:0000259" key="4">
    <source>
        <dbReference type="PROSITE" id="PS52004"/>
    </source>
</evidence>
<dbReference type="Proteomes" id="UP000003874">
    <property type="component" value="Unassembled WGS sequence"/>
</dbReference>
<dbReference type="SUPFAM" id="SSF53901">
    <property type="entry name" value="Thiolase-like"/>
    <property type="match status" value="2"/>
</dbReference>
<keyword evidence="5" id="KW-0012">Acyltransferase</keyword>
<dbReference type="InterPro" id="IPR020841">
    <property type="entry name" value="PKS_Beta-ketoAc_synthase_dom"/>
</dbReference>
<sequence length="595" mass="64454">MNEMNIAITGEGIVSAIGLNKQEVLQSLLERRSGIGEMRFLQSTHHELPVGEVDLSNEQMKKLLGIPLSQPMSRTALMGIIAIQQALKDAKLEIADILKKKEKGSPLRITLVSGTTVGGMDLTELCFNDLENANLAFLKQHDCGSCTNVMAAHFGIFAEVTTLSTACSSAANAIMFGARLLETGAADIVIAGGTEALSRFHLNGFNSLMILDHHRCRPFDDTREGLNLGEGAAFVVLESQEMAAHRGVVPHAFLTGYGNACDAFHQTASSNDGEGAVISMRLAIEMAHLTSQDIQYVNAHGTGTPNNDESESVALKRVFGENMPLVSSTKAFTGHTTSASGSIEAVICILAMQHHFVPANLGWRCQMANGITPTLGVENIHLEHILCNAFGFGGNDTSLVISAHPVEATSERESNEKEIKILAQVEITSESELENIRKYVKPLEARRLGKLMKSALLASLEALNQAGIEKPDAIITATEYGCLENSERLLEQLKDEGEVMLKPTYFMQSTHNTIGGNIAIKTHCHGYNVTYTQGEQSLDWAMRDAKLLLQHGMVKTVLVGCHEESTPLFNSLLQRMKLKARPAIHSLAIVLSCGE</sequence>
<keyword evidence="6" id="KW-1185">Reference proteome</keyword>
<dbReference type="InterPro" id="IPR000794">
    <property type="entry name" value="Beta-ketoacyl_synthase"/>
</dbReference>
<protein>
    <submittedName>
        <fullName evidence="5">Beta-ketoacyl synthase, C-terminal domain protein</fullName>
        <ecNumber evidence="5">2.3.1.41</ecNumber>
    </submittedName>
</protein>
<evidence type="ECO:0000256" key="3">
    <source>
        <dbReference type="RuleBase" id="RU003694"/>
    </source>
</evidence>
<evidence type="ECO:0000256" key="2">
    <source>
        <dbReference type="ARBA" id="ARBA00022679"/>
    </source>
</evidence>
<accession>E6MT99</accession>
<dbReference type="Gene3D" id="3.40.47.10">
    <property type="match status" value="2"/>
</dbReference>
<dbReference type="InterPro" id="IPR014030">
    <property type="entry name" value="Ketoacyl_synth_N"/>
</dbReference>
<dbReference type="Pfam" id="PF13723">
    <property type="entry name" value="Ketoacyl-synt_2"/>
    <property type="match status" value="1"/>
</dbReference>
<dbReference type="GO" id="GO:0006633">
    <property type="term" value="P:fatty acid biosynthetic process"/>
    <property type="evidence" value="ECO:0007669"/>
    <property type="project" value="TreeGrafter"/>
</dbReference>
<comment type="caution">
    <text evidence="5">The sequence shown here is derived from an EMBL/GenBank/DDBJ whole genome shotgun (WGS) entry which is preliminary data.</text>
</comment>
<dbReference type="eggNOG" id="COG0304">
    <property type="taxonomic scope" value="Bacteria"/>
</dbReference>
<dbReference type="AlphaFoldDB" id="E6MT99"/>
<proteinExistence type="inferred from homology"/>
<dbReference type="CDD" id="cd00834">
    <property type="entry name" value="KAS_I_II"/>
    <property type="match status" value="1"/>
</dbReference>
<dbReference type="Pfam" id="PF02801">
    <property type="entry name" value="Ketoacyl-synt_C"/>
    <property type="match status" value="1"/>
</dbReference>
<evidence type="ECO:0000313" key="5">
    <source>
        <dbReference type="EMBL" id="EFV03153.1"/>
    </source>
</evidence>
<dbReference type="PANTHER" id="PTHR11712">
    <property type="entry name" value="POLYKETIDE SYNTHASE-RELATED"/>
    <property type="match status" value="1"/>
</dbReference>
<evidence type="ECO:0000313" key="6">
    <source>
        <dbReference type="Proteomes" id="UP000003874"/>
    </source>
</evidence>
<evidence type="ECO:0000256" key="1">
    <source>
        <dbReference type="ARBA" id="ARBA00008467"/>
    </source>
</evidence>
<gene>
    <name evidence="5" type="primary">fabG4</name>
    <name evidence="5" type="ORF">HMPREF9420_2717</name>
</gene>
<keyword evidence="2 3" id="KW-0808">Transferase</keyword>
<dbReference type="HOGENOM" id="CLU_000022_69_2_10"/>
<dbReference type="InterPro" id="IPR014031">
    <property type="entry name" value="Ketoacyl_synth_C"/>
</dbReference>
<feature type="domain" description="Ketosynthase family 3 (KS3)" evidence="4">
    <location>
        <begin position="3"/>
        <end position="403"/>
    </location>
</feature>
<dbReference type="Pfam" id="PF00109">
    <property type="entry name" value="ketoacyl-synt"/>
    <property type="match status" value="1"/>
</dbReference>
<dbReference type="PROSITE" id="PS52004">
    <property type="entry name" value="KS3_2"/>
    <property type="match status" value="1"/>
</dbReference>
<dbReference type="EC" id="2.3.1.41" evidence="5"/>
<name>E6MT99_9BACT</name>
<organism evidence="5 6">
    <name type="scientific">Segatella salivae DSM 15606</name>
    <dbReference type="NCBI Taxonomy" id="888832"/>
    <lineage>
        <taxon>Bacteria</taxon>
        <taxon>Pseudomonadati</taxon>
        <taxon>Bacteroidota</taxon>
        <taxon>Bacteroidia</taxon>
        <taxon>Bacteroidales</taxon>
        <taxon>Prevotellaceae</taxon>
        <taxon>Segatella</taxon>
    </lineage>
</organism>
<dbReference type="EMBL" id="AEQO01000205">
    <property type="protein sequence ID" value="EFV03153.1"/>
    <property type="molecule type" value="Genomic_DNA"/>
</dbReference>
<comment type="similarity">
    <text evidence="1 3">Belongs to the thiolase-like superfamily. Beta-ketoacyl-ACP synthases family.</text>
</comment>
<reference evidence="5 6" key="1">
    <citation type="submission" date="2010-12" db="EMBL/GenBank/DDBJ databases">
        <authorList>
            <person name="Muzny D."/>
            <person name="Qin X."/>
            <person name="Deng J."/>
            <person name="Jiang H."/>
            <person name="Liu Y."/>
            <person name="Qu J."/>
            <person name="Song X.-Z."/>
            <person name="Zhang L."/>
            <person name="Thornton R."/>
            <person name="Coyle M."/>
            <person name="Francisco L."/>
            <person name="Jackson L."/>
            <person name="Javaid M."/>
            <person name="Korchina V."/>
            <person name="Kovar C."/>
            <person name="Mata R."/>
            <person name="Mathew T."/>
            <person name="Ngo R."/>
            <person name="Nguyen L."/>
            <person name="Nguyen N."/>
            <person name="Okwuonu G."/>
            <person name="Ongeri F."/>
            <person name="Pham C."/>
            <person name="Simmons D."/>
            <person name="Wilczek-Boney K."/>
            <person name="Hale W."/>
            <person name="Jakkamsetti A."/>
            <person name="Pham P."/>
            <person name="Ruth R."/>
            <person name="San Lucas F."/>
            <person name="Warren J."/>
            <person name="Zhang J."/>
            <person name="Zhao Z."/>
            <person name="Zhou C."/>
            <person name="Zhu D."/>
            <person name="Lee S."/>
            <person name="Bess C."/>
            <person name="Blankenburg K."/>
            <person name="Forbes L."/>
            <person name="Fu Q."/>
            <person name="Gubbala S."/>
            <person name="Hirani K."/>
            <person name="Jayaseelan J.C."/>
            <person name="Lara F."/>
            <person name="Munidasa M."/>
            <person name="Palculict T."/>
            <person name="Patil S."/>
            <person name="Pu L.-L."/>
            <person name="Saada N."/>
            <person name="Tang L."/>
            <person name="Weissenberger G."/>
            <person name="Zhu Y."/>
            <person name="Hemphill L."/>
            <person name="Shang Y."/>
            <person name="Youmans B."/>
            <person name="Ayvaz T."/>
            <person name="Ross M."/>
            <person name="Santibanez J."/>
            <person name="Aqrawi P."/>
            <person name="Gross S."/>
            <person name="Joshi V."/>
            <person name="Fowler G."/>
            <person name="Nazareth L."/>
            <person name="Reid J."/>
            <person name="Worley K."/>
            <person name="Petrosino J."/>
            <person name="Highlander S."/>
            <person name="Gibbs R."/>
        </authorList>
    </citation>
    <scope>NUCLEOTIDE SEQUENCE [LARGE SCALE GENOMIC DNA]</scope>
    <source>
        <strain evidence="5 6">DSM 15606</strain>
    </source>
</reference>
<dbReference type="STRING" id="888832.HMPREF9420_2717"/>
<dbReference type="InterPro" id="IPR016039">
    <property type="entry name" value="Thiolase-like"/>
</dbReference>
<dbReference type="GO" id="GO:0004315">
    <property type="term" value="F:3-oxoacyl-[acyl-carrier-protein] synthase activity"/>
    <property type="evidence" value="ECO:0007669"/>
    <property type="project" value="UniProtKB-EC"/>
</dbReference>